<feature type="region of interest" description="Disordered" evidence="1">
    <location>
        <begin position="43"/>
        <end position="89"/>
    </location>
</feature>
<evidence type="ECO:0000313" key="2">
    <source>
        <dbReference type="EMBL" id="SDR02337.1"/>
    </source>
</evidence>
<dbReference type="AlphaFoldDB" id="A0A1H1FN62"/>
<evidence type="ECO:0000313" key="3">
    <source>
        <dbReference type="Proteomes" id="UP000199301"/>
    </source>
</evidence>
<sequence length="89" mass="9517">MSNNATDETNNPIFAELTRELADPTESDLRVSSPPEFAELLVNDALSGRHRDNEDEVTPLSPVPDEPAEGTDQDSGSGSGRHAQPGTDQ</sequence>
<dbReference type="OrthoDB" id="5191134at2"/>
<proteinExistence type="predicted"/>
<dbReference type="Proteomes" id="UP000199301">
    <property type="component" value="Unassembled WGS sequence"/>
</dbReference>
<dbReference type="RefSeq" id="WP_092525056.1">
    <property type="nucleotide sequence ID" value="NZ_FNKO01000002.1"/>
</dbReference>
<organism evidence="2 3">
    <name type="scientific">Actinopolyspora saharensis</name>
    <dbReference type="NCBI Taxonomy" id="995062"/>
    <lineage>
        <taxon>Bacteria</taxon>
        <taxon>Bacillati</taxon>
        <taxon>Actinomycetota</taxon>
        <taxon>Actinomycetes</taxon>
        <taxon>Actinopolysporales</taxon>
        <taxon>Actinopolysporaceae</taxon>
        <taxon>Actinopolyspora</taxon>
    </lineage>
</organism>
<name>A0A1H1FN62_9ACTN</name>
<keyword evidence="3" id="KW-1185">Reference proteome</keyword>
<gene>
    <name evidence="2" type="ORF">SAMN04489718_3134</name>
</gene>
<protein>
    <submittedName>
        <fullName evidence="2">Uncharacterized protein</fullName>
    </submittedName>
</protein>
<dbReference type="EMBL" id="FNKO01000002">
    <property type="protein sequence ID" value="SDR02337.1"/>
    <property type="molecule type" value="Genomic_DNA"/>
</dbReference>
<reference evidence="3" key="1">
    <citation type="submission" date="2016-10" db="EMBL/GenBank/DDBJ databases">
        <authorList>
            <person name="Varghese N."/>
            <person name="Submissions S."/>
        </authorList>
    </citation>
    <scope>NUCLEOTIDE SEQUENCE [LARGE SCALE GENOMIC DNA]</scope>
    <source>
        <strain evidence="3">DSM 45459</strain>
    </source>
</reference>
<accession>A0A1H1FN62</accession>
<evidence type="ECO:0000256" key="1">
    <source>
        <dbReference type="SAM" id="MobiDB-lite"/>
    </source>
</evidence>